<evidence type="ECO:0000256" key="1">
    <source>
        <dbReference type="SAM" id="SignalP"/>
    </source>
</evidence>
<reference evidence="2 3" key="1">
    <citation type="submission" date="2024-08" db="EMBL/GenBank/DDBJ databases">
        <authorList>
            <person name="Cucini C."/>
            <person name="Frati F."/>
        </authorList>
    </citation>
    <scope>NUCLEOTIDE SEQUENCE [LARGE SCALE GENOMIC DNA]</scope>
</reference>
<proteinExistence type="predicted"/>
<name>A0ABP1QA08_9HEXA</name>
<comment type="caution">
    <text evidence="2">The sequence shown here is derived from an EMBL/GenBank/DDBJ whole genome shotgun (WGS) entry which is preliminary data.</text>
</comment>
<organism evidence="2 3">
    <name type="scientific">Orchesella dallaii</name>
    <dbReference type="NCBI Taxonomy" id="48710"/>
    <lineage>
        <taxon>Eukaryota</taxon>
        <taxon>Metazoa</taxon>
        <taxon>Ecdysozoa</taxon>
        <taxon>Arthropoda</taxon>
        <taxon>Hexapoda</taxon>
        <taxon>Collembola</taxon>
        <taxon>Entomobryomorpha</taxon>
        <taxon>Entomobryoidea</taxon>
        <taxon>Orchesellidae</taxon>
        <taxon>Orchesellinae</taxon>
        <taxon>Orchesella</taxon>
    </lineage>
</organism>
<feature type="signal peptide" evidence="1">
    <location>
        <begin position="1"/>
        <end position="22"/>
    </location>
</feature>
<keyword evidence="1" id="KW-0732">Signal</keyword>
<protein>
    <submittedName>
        <fullName evidence="2">Uncharacterized protein</fullName>
    </submittedName>
</protein>
<dbReference type="Proteomes" id="UP001642540">
    <property type="component" value="Unassembled WGS sequence"/>
</dbReference>
<dbReference type="EMBL" id="CAXLJM020000027">
    <property type="protein sequence ID" value="CAL8095214.1"/>
    <property type="molecule type" value="Genomic_DNA"/>
</dbReference>
<accession>A0ABP1QA08</accession>
<gene>
    <name evidence="2" type="ORF">ODALV1_LOCUS9004</name>
</gene>
<evidence type="ECO:0000313" key="3">
    <source>
        <dbReference type="Proteomes" id="UP001642540"/>
    </source>
</evidence>
<sequence length="199" mass="22525">MRLLAAFTSLNLMCILCSPVTQFEVPPYNLTEVQESMDFSYQSFADTAGHDLEDYDYEDEPGDYDLVNPPQENMTDYSFATNDRARWSYAPGFIERKCLKKCKKEGKPFGRLLATKCTCFCPLNARELNLCATAGACDKFCASRGYAQGGDCVFNNVCFCTCGKKAEYNINQVYVAPAQEETTQMYNVLFYSHKKWGMS</sequence>
<keyword evidence="3" id="KW-1185">Reference proteome</keyword>
<feature type="chain" id="PRO_5046378030" evidence="1">
    <location>
        <begin position="23"/>
        <end position="199"/>
    </location>
</feature>
<evidence type="ECO:0000313" key="2">
    <source>
        <dbReference type="EMBL" id="CAL8095214.1"/>
    </source>
</evidence>